<gene>
    <name evidence="1" type="ORF">D7S89_15030</name>
</gene>
<proteinExistence type="predicted"/>
<evidence type="ECO:0000313" key="1">
    <source>
        <dbReference type="EMBL" id="RKP47539.1"/>
    </source>
</evidence>
<protein>
    <submittedName>
        <fullName evidence="1">Uncharacterized protein</fullName>
    </submittedName>
</protein>
<name>A0A494XH99_9BURK</name>
<sequence>MTRSLGKPRSDLIDLLKSRVGQMVARRIDEAYGVTPSPEERRRLQRRAARMVALVREMNRDQLEACDPELDRFFAAMPFGDAIAVAIEIEFKWPHHIDTLPEASRRLNLVRKAGQYATLLSEEKIASIFERVSRMERR</sequence>
<dbReference type="Proteomes" id="UP000280434">
    <property type="component" value="Unassembled WGS sequence"/>
</dbReference>
<keyword evidence="2" id="KW-1185">Reference proteome</keyword>
<comment type="caution">
    <text evidence="1">The sequence shown here is derived from an EMBL/GenBank/DDBJ whole genome shotgun (WGS) entry which is preliminary data.</text>
</comment>
<evidence type="ECO:0000313" key="2">
    <source>
        <dbReference type="Proteomes" id="UP000280434"/>
    </source>
</evidence>
<dbReference type="RefSeq" id="WP_121278485.1">
    <property type="nucleotide sequence ID" value="NZ_RBZV01000005.1"/>
</dbReference>
<dbReference type="OrthoDB" id="8968836at2"/>
<dbReference type="EMBL" id="RBZV01000005">
    <property type="protein sequence ID" value="RKP47539.1"/>
    <property type="molecule type" value="Genomic_DNA"/>
</dbReference>
<dbReference type="AlphaFoldDB" id="A0A494XH99"/>
<organism evidence="1 2">
    <name type="scientific">Trinickia fusca</name>
    <dbReference type="NCBI Taxonomy" id="2419777"/>
    <lineage>
        <taxon>Bacteria</taxon>
        <taxon>Pseudomonadati</taxon>
        <taxon>Pseudomonadota</taxon>
        <taxon>Betaproteobacteria</taxon>
        <taxon>Burkholderiales</taxon>
        <taxon>Burkholderiaceae</taxon>
        <taxon>Trinickia</taxon>
    </lineage>
</organism>
<accession>A0A494XH99</accession>
<reference evidence="1 2" key="1">
    <citation type="submission" date="2018-10" db="EMBL/GenBank/DDBJ databases">
        <title>Paraburkholderia sp. 7MK8-2, isolated from soil.</title>
        <authorList>
            <person name="Gao Z.-H."/>
            <person name="Qiu L.-H."/>
        </authorList>
    </citation>
    <scope>NUCLEOTIDE SEQUENCE [LARGE SCALE GENOMIC DNA]</scope>
    <source>
        <strain evidence="1 2">7MK8-2</strain>
    </source>
</reference>